<dbReference type="InterPro" id="IPR054238">
    <property type="entry name" value="DUF6965"/>
</dbReference>
<sequence length="83" mass="9489">MNYSSKAEWSAELTRLKQFFSTTEIPAPGEHQIDEASKIKDLKIAIQTFMTRAEDNVGNPVFQGTLYGLQKIEKYIEKYNASK</sequence>
<dbReference type="EMBL" id="CP044016">
    <property type="protein sequence ID" value="QES89521.1"/>
    <property type="molecule type" value="Genomic_DNA"/>
</dbReference>
<protein>
    <recommendedName>
        <fullName evidence="1">DUF6965 domain-containing protein</fullName>
    </recommendedName>
</protein>
<gene>
    <name evidence="2" type="ORF">E0W69_012900</name>
</gene>
<dbReference type="Proteomes" id="UP000292424">
    <property type="component" value="Chromosome"/>
</dbReference>
<dbReference type="AlphaFoldDB" id="A0A5P2GD52"/>
<accession>A0A5P2GD52</accession>
<evidence type="ECO:0000313" key="2">
    <source>
        <dbReference type="EMBL" id="QES89521.1"/>
    </source>
</evidence>
<organism evidence="2 3">
    <name type="scientific">Rhizosphaericola mali</name>
    <dbReference type="NCBI Taxonomy" id="2545455"/>
    <lineage>
        <taxon>Bacteria</taxon>
        <taxon>Pseudomonadati</taxon>
        <taxon>Bacteroidota</taxon>
        <taxon>Chitinophagia</taxon>
        <taxon>Chitinophagales</taxon>
        <taxon>Chitinophagaceae</taxon>
        <taxon>Rhizosphaericola</taxon>
    </lineage>
</organism>
<evidence type="ECO:0000313" key="3">
    <source>
        <dbReference type="Proteomes" id="UP000292424"/>
    </source>
</evidence>
<name>A0A5P2GD52_9BACT</name>
<evidence type="ECO:0000259" key="1">
    <source>
        <dbReference type="Pfam" id="PF22292"/>
    </source>
</evidence>
<reference evidence="2 3" key="1">
    <citation type="submission" date="2019-09" db="EMBL/GenBank/DDBJ databases">
        <title>Complete genome sequence of Arachidicoccus sp. B3-10 isolated from apple orchard soil.</title>
        <authorList>
            <person name="Kim H.S."/>
            <person name="Han K.-I."/>
            <person name="Suh M.K."/>
            <person name="Lee K.C."/>
            <person name="Eom M.K."/>
            <person name="Kim J.-S."/>
            <person name="Kang S.W."/>
            <person name="Sin Y."/>
            <person name="Lee J.-S."/>
        </authorList>
    </citation>
    <scope>NUCLEOTIDE SEQUENCE [LARGE SCALE GENOMIC DNA]</scope>
    <source>
        <strain evidence="2 3">B3-10</strain>
    </source>
</reference>
<feature type="domain" description="DUF6965" evidence="1">
    <location>
        <begin position="12"/>
        <end position="78"/>
    </location>
</feature>
<keyword evidence="3" id="KW-1185">Reference proteome</keyword>
<dbReference type="RefSeq" id="WP_131330464.1">
    <property type="nucleotide sequence ID" value="NZ_CP044016.1"/>
</dbReference>
<dbReference type="Pfam" id="PF22292">
    <property type="entry name" value="DUF6965"/>
    <property type="match status" value="1"/>
</dbReference>
<proteinExistence type="predicted"/>
<dbReference type="KEGG" id="arac:E0W69_012900"/>